<gene>
    <name evidence="1" type="ORF">H8F21_20370</name>
</gene>
<name>A0ABS2C3M6_9PSED</name>
<proteinExistence type="predicted"/>
<sequence>MIMILCIEGFFPDGHENEFVQFELDVEPEFTQAVLEVVGWASLQAGVKDGVVDLTPTQITQIEAILDKTIPRDLDVCISVMA</sequence>
<evidence type="ECO:0000313" key="2">
    <source>
        <dbReference type="Proteomes" id="UP000745663"/>
    </source>
</evidence>
<reference evidence="1 2" key="1">
    <citation type="submission" date="2020-08" db="EMBL/GenBank/DDBJ databases">
        <title>Description of novel Pseudomonas species.</title>
        <authorList>
            <person name="Duman M."/>
            <person name="Mulet M."/>
            <person name="Altun S."/>
            <person name="Saticioglu I.B."/>
            <person name="Lalucat J."/>
            <person name="Garcia-Valdes E."/>
        </authorList>
    </citation>
    <scope>NUCLEOTIDE SEQUENCE [LARGE SCALE GENOMIC DNA]</scope>
    <source>
        <strain evidence="1 2">P66</strain>
    </source>
</reference>
<organism evidence="1 2">
    <name type="scientific">Pseudomonas arcuscaelestis</name>
    <dbReference type="NCBI Taxonomy" id="2710591"/>
    <lineage>
        <taxon>Bacteria</taxon>
        <taxon>Pseudomonadati</taxon>
        <taxon>Pseudomonadota</taxon>
        <taxon>Gammaproteobacteria</taxon>
        <taxon>Pseudomonadales</taxon>
        <taxon>Pseudomonadaceae</taxon>
        <taxon>Pseudomonas</taxon>
    </lineage>
</organism>
<dbReference type="NCBIfam" id="NF040643">
    <property type="entry name" value="S6_alt_immun"/>
    <property type="match status" value="1"/>
</dbReference>
<protein>
    <submittedName>
        <fullName evidence="1">Uncharacterized protein</fullName>
    </submittedName>
</protein>
<keyword evidence="2" id="KW-1185">Reference proteome</keyword>
<dbReference type="InterPro" id="IPR049810">
    <property type="entry name" value="S6_alt_immun-like"/>
</dbReference>
<accession>A0ABS2C3M6</accession>
<evidence type="ECO:0000313" key="1">
    <source>
        <dbReference type="EMBL" id="MBM5459923.1"/>
    </source>
</evidence>
<dbReference type="Proteomes" id="UP000745663">
    <property type="component" value="Unassembled WGS sequence"/>
</dbReference>
<dbReference type="EMBL" id="JACOPV010000013">
    <property type="protein sequence ID" value="MBM5459923.1"/>
    <property type="molecule type" value="Genomic_DNA"/>
</dbReference>
<comment type="caution">
    <text evidence="1">The sequence shown here is derived from an EMBL/GenBank/DDBJ whole genome shotgun (WGS) entry which is preliminary data.</text>
</comment>